<evidence type="ECO:0000313" key="2">
    <source>
        <dbReference type="EMBL" id="AWI32317.1"/>
    </source>
</evidence>
<name>A0A2S1T1E5_9ACTN</name>
<dbReference type="PANTHER" id="PTHR37314:SF4">
    <property type="entry name" value="UPF0700 TRANSMEMBRANE PROTEIN YOAK"/>
    <property type="match status" value="1"/>
</dbReference>
<dbReference type="PANTHER" id="PTHR37314">
    <property type="entry name" value="SLR0142 PROTEIN"/>
    <property type="match status" value="1"/>
</dbReference>
<feature type="transmembrane region" description="Helical" evidence="1">
    <location>
        <begin position="20"/>
        <end position="43"/>
    </location>
</feature>
<dbReference type="InterPro" id="IPR010699">
    <property type="entry name" value="DUF1275"/>
</dbReference>
<feature type="transmembrane region" description="Helical" evidence="1">
    <location>
        <begin position="63"/>
        <end position="83"/>
    </location>
</feature>
<evidence type="ECO:0000256" key="1">
    <source>
        <dbReference type="SAM" id="Phobius"/>
    </source>
</evidence>
<dbReference type="Proteomes" id="UP000244900">
    <property type="component" value="Chromosome"/>
</dbReference>
<feature type="transmembrane region" description="Helical" evidence="1">
    <location>
        <begin position="95"/>
        <end position="117"/>
    </location>
</feature>
<keyword evidence="1" id="KW-0812">Transmembrane</keyword>
<feature type="transmembrane region" description="Helical" evidence="1">
    <location>
        <begin position="180"/>
        <end position="197"/>
    </location>
</feature>
<sequence length="231" mass="23004">MEASAPSPPGPGSPRSRAPFLLLTLLAGALNAIGFLALGGVFVSVMTANLALVGIAAGGSDPALAGNSVVALAGYIAGVLLGARYRERRERKGRSAVRGLLTGEMLLLCGVLVGWLATDGTPSAPVRTVLLGAAALAMGCQSATVRATAPPGVSTTYMTGLLTAVLADVLARRRPDWGRVALLAAIPAGAALGALAVGTARTAAPLLPVVLLAAVLVLPGGRLDPPGRPER</sequence>
<dbReference type="RefSeq" id="WP_108908287.1">
    <property type="nucleotide sequence ID" value="NZ_CP029188.1"/>
</dbReference>
<dbReference type="Pfam" id="PF06912">
    <property type="entry name" value="DUF1275"/>
    <property type="match status" value="1"/>
</dbReference>
<proteinExistence type="predicted"/>
<dbReference type="EMBL" id="CP029188">
    <property type="protein sequence ID" value="AWI32317.1"/>
    <property type="molecule type" value="Genomic_DNA"/>
</dbReference>
<feature type="transmembrane region" description="Helical" evidence="1">
    <location>
        <begin position="203"/>
        <end position="221"/>
    </location>
</feature>
<dbReference type="AlphaFoldDB" id="A0A2S1T1E5"/>
<gene>
    <name evidence="2" type="ORF">DDW44_28615</name>
</gene>
<keyword evidence="1" id="KW-1133">Transmembrane helix</keyword>
<organism evidence="2 3">
    <name type="scientific">Streptomyces tirandamycinicus</name>
    <dbReference type="NCBI Taxonomy" id="2174846"/>
    <lineage>
        <taxon>Bacteria</taxon>
        <taxon>Bacillati</taxon>
        <taxon>Actinomycetota</taxon>
        <taxon>Actinomycetes</taxon>
        <taxon>Kitasatosporales</taxon>
        <taxon>Streptomycetaceae</taxon>
        <taxon>Streptomyces</taxon>
    </lineage>
</organism>
<keyword evidence="3" id="KW-1185">Reference proteome</keyword>
<dbReference type="OrthoDB" id="4338352at2"/>
<keyword evidence="1" id="KW-0472">Membrane</keyword>
<evidence type="ECO:0000313" key="3">
    <source>
        <dbReference type="Proteomes" id="UP000244900"/>
    </source>
</evidence>
<reference evidence="2 3" key="1">
    <citation type="submission" date="2018-05" db="EMBL/GenBank/DDBJ databases">
        <title>Complete genome sequence of sponge-derived Streptomyces sp. HNM0039.</title>
        <authorList>
            <person name="Huang X."/>
            <person name="Zhou S."/>
        </authorList>
    </citation>
    <scope>NUCLEOTIDE SEQUENCE [LARGE SCALE GENOMIC DNA]</scope>
    <source>
        <strain evidence="2 3">HNM0039</strain>
    </source>
</reference>
<protein>
    <submittedName>
        <fullName evidence="2">DUF1275 domain-containing protein</fullName>
    </submittedName>
</protein>
<dbReference type="KEGG" id="stir:DDW44_28615"/>
<accession>A0A2S1T1E5</accession>